<keyword evidence="9" id="KW-0999">Mitochondrion inner membrane</keyword>
<reference evidence="11 12" key="1">
    <citation type="submission" date="2018-03" db="EMBL/GenBank/DDBJ databases">
        <title>Candida pseudohaemulonii genome assembly and annotation.</title>
        <authorList>
            <person name="Munoz J.F."/>
            <person name="Gade L.G."/>
            <person name="Chow N.A."/>
            <person name="Litvintseva A.P."/>
            <person name="Loparev V.N."/>
            <person name="Cuomo C.A."/>
        </authorList>
    </citation>
    <scope>NUCLEOTIDE SEQUENCE [LARGE SCALE GENOMIC DNA]</scope>
    <source>
        <strain evidence="11 12">B12108</strain>
    </source>
</reference>
<dbReference type="OrthoDB" id="436405at2759"/>
<protein>
    <recommendedName>
        <fullName evidence="3 9">Mitochondrial import inner membrane translocase subunit Tim21</fullName>
    </recommendedName>
</protein>
<name>A0A2P7YSD5_9ASCO</name>
<evidence type="ECO:0000256" key="5">
    <source>
        <dbReference type="ARBA" id="ARBA00022946"/>
    </source>
</evidence>
<evidence type="ECO:0000313" key="11">
    <source>
        <dbReference type="EMBL" id="PSK38874.1"/>
    </source>
</evidence>
<dbReference type="RefSeq" id="XP_024714060.1">
    <property type="nucleotide sequence ID" value="XM_024857561.1"/>
</dbReference>
<evidence type="ECO:0000256" key="1">
    <source>
        <dbReference type="ARBA" id="ARBA00004304"/>
    </source>
</evidence>
<keyword evidence="12" id="KW-1185">Reference proteome</keyword>
<keyword evidence="9" id="KW-0813">Transport</keyword>
<keyword evidence="6 9" id="KW-1133">Transmembrane helix</keyword>
<evidence type="ECO:0000256" key="3">
    <source>
        <dbReference type="ARBA" id="ARBA00020726"/>
    </source>
</evidence>
<dbReference type="PANTHER" id="PTHR13032">
    <property type="entry name" value="MITOCHONDRIAL IMPORT INNER MEMBRANE TRANSLOCASE SUBUNIT TIM21"/>
    <property type="match status" value="1"/>
</dbReference>
<dbReference type="GO" id="GO:0005744">
    <property type="term" value="C:TIM23 mitochondrial import inner membrane translocase complex"/>
    <property type="evidence" value="ECO:0007669"/>
    <property type="project" value="UniProtKB-UniRule"/>
</dbReference>
<dbReference type="EMBL" id="PYFQ01000004">
    <property type="protein sequence ID" value="PSK38874.1"/>
    <property type="molecule type" value="Genomic_DNA"/>
</dbReference>
<evidence type="ECO:0000256" key="9">
    <source>
        <dbReference type="RuleBase" id="RU367142"/>
    </source>
</evidence>
<feature type="transmembrane region" description="Helical" evidence="9">
    <location>
        <begin position="81"/>
        <end position="106"/>
    </location>
</feature>
<comment type="function">
    <text evidence="9">Essential component of the TIM23 complex, a complex that mediates the translocation of transit peptide-containing proteins across the mitochondrial inner membrane.</text>
</comment>
<dbReference type="PANTHER" id="PTHR13032:SF6">
    <property type="entry name" value="MITOCHONDRIAL IMPORT INNER MEMBRANE TRANSLOCASE SUBUNIT TIM21"/>
    <property type="match status" value="1"/>
</dbReference>
<gene>
    <name evidence="11" type="ORF">C7M61_002178</name>
</gene>
<dbReference type="InterPro" id="IPR013261">
    <property type="entry name" value="Tim21"/>
</dbReference>
<keyword evidence="7 9" id="KW-0496">Mitochondrion</keyword>
<dbReference type="VEuPathDB" id="FungiDB:C7M61_002178"/>
<evidence type="ECO:0000256" key="10">
    <source>
        <dbReference type="SAM" id="MobiDB-lite"/>
    </source>
</evidence>
<comment type="similarity">
    <text evidence="2 9">Belongs to the TIM21 family.</text>
</comment>
<dbReference type="GO" id="GO:0030150">
    <property type="term" value="P:protein import into mitochondrial matrix"/>
    <property type="evidence" value="ECO:0007669"/>
    <property type="project" value="UniProtKB-UniRule"/>
</dbReference>
<keyword evidence="8 9" id="KW-0472">Membrane</keyword>
<dbReference type="Gene3D" id="3.10.450.320">
    <property type="entry name" value="Mitochondrial import inner membrane translocase subunit Tim21"/>
    <property type="match status" value="1"/>
</dbReference>
<dbReference type="Pfam" id="PF08294">
    <property type="entry name" value="TIM21"/>
    <property type="match status" value="1"/>
</dbReference>
<comment type="caution">
    <text evidence="11">The sequence shown here is derived from an EMBL/GenBank/DDBJ whole genome shotgun (WGS) entry which is preliminary data.</text>
</comment>
<feature type="region of interest" description="Disordered" evidence="10">
    <location>
        <begin position="50"/>
        <end position="70"/>
    </location>
</feature>
<evidence type="ECO:0000313" key="12">
    <source>
        <dbReference type="Proteomes" id="UP000241107"/>
    </source>
</evidence>
<sequence length="253" mass="27669">MIGIRPLARLSQRGLILRSSPLARLVLPKTSISPAQRLALPLFPKVGRAYSTKTAPPPPPPPPKSDKNARGKAILSRITRFFTFSAATGMVIGAVAVSGLVIYLILLELFLPSGDTRTFNKALKEVEKSAAAQEALGFKLGDRLKAFGETGGDRWTRNRPPQGIKKRGPDGKDRLAMRFHVVTPNGRHASVILEQVDNSWWSSEFSYIALELSNRKVVYVIEPKFLPKNFAPRGAGFGKGTGFLGLNWGPKKD</sequence>
<evidence type="ECO:0000256" key="8">
    <source>
        <dbReference type="ARBA" id="ARBA00023136"/>
    </source>
</evidence>
<keyword evidence="9" id="KW-0653">Protein transport</keyword>
<proteinExistence type="inferred from homology"/>
<dbReference type="Proteomes" id="UP000241107">
    <property type="component" value="Unassembled WGS sequence"/>
</dbReference>
<dbReference type="InterPro" id="IPR038552">
    <property type="entry name" value="Tim21_IMS_sf"/>
</dbReference>
<accession>A0A2P7YSD5</accession>
<evidence type="ECO:0000256" key="6">
    <source>
        <dbReference type="ARBA" id="ARBA00022989"/>
    </source>
</evidence>
<dbReference type="GeneID" id="36565567"/>
<keyword evidence="4 9" id="KW-0812">Transmembrane</keyword>
<evidence type="ECO:0000256" key="7">
    <source>
        <dbReference type="ARBA" id="ARBA00023128"/>
    </source>
</evidence>
<evidence type="ECO:0000256" key="2">
    <source>
        <dbReference type="ARBA" id="ARBA00010867"/>
    </source>
</evidence>
<comment type="subcellular location">
    <subcellularLocation>
        <location evidence="9">Mitochondrion inner membrane</location>
        <topology evidence="9">Single-pass membrane protein</topology>
    </subcellularLocation>
    <subcellularLocation>
        <location evidence="1">Mitochondrion membrane</location>
        <topology evidence="1">Single-pass membrane protein</topology>
    </subcellularLocation>
</comment>
<comment type="subunit">
    <text evidence="9">Component of the TIM23 complex.</text>
</comment>
<evidence type="ECO:0000256" key="4">
    <source>
        <dbReference type="ARBA" id="ARBA00022692"/>
    </source>
</evidence>
<keyword evidence="5" id="KW-0809">Transit peptide</keyword>
<dbReference type="STRING" id="418784.A0A2P7YSD5"/>
<organism evidence="11 12">
    <name type="scientific">Candidozyma pseudohaemuli</name>
    <dbReference type="NCBI Taxonomy" id="418784"/>
    <lineage>
        <taxon>Eukaryota</taxon>
        <taxon>Fungi</taxon>
        <taxon>Dikarya</taxon>
        <taxon>Ascomycota</taxon>
        <taxon>Saccharomycotina</taxon>
        <taxon>Pichiomycetes</taxon>
        <taxon>Metschnikowiaceae</taxon>
        <taxon>Candidozyma</taxon>
    </lineage>
</organism>
<keyword evidence="9" id="KW-0811">Translocation</keyword>
<dbReference type="AlphaFoldDB" id="A0A2P7YSD5"/>